<name>A0ABN7NW43_TIMPD</name>
<reference evidence="1" key="1">
    <citation type="submission" date="2021-03" db="EMBL/GenBank/DDBJ databases">
        <authorList>
            <person name="Tran Van P."/>
        </authorList>
    </citation>
    <scope>NUCLEOTIDE SEQUENCE</scope>
</reference>
<keyword evidence="2" id="KW-1185">Reference proteome</keyword>
<evidence type="ECO:0000313" key="1">
    <source>
        <dbReference type="EMBL" id="CAG2059981.1"/>
    </source>
</evidence>
<evidence type="ECO:0000313" key="2">
    <source>
        <dbReference type="Proteomes" id="UP001153148"/>
    </source>
</evidence>
<accession>A0ABN7NW43</accession>
<comment type="caution">
    <text evidence="1">The sequence shown here is derived from an EMBL/GenBank/DDBJ whole genome shotgun (WGS) entry which is preliminary data.</text>
</comment>
<organism evidence="1 2">
    <name type="scientific">Timema podura</name>
    <name type="common">Walking stick</name>
    <dbReference type="NCBI Taxonomy" id="61482"/>
    <lineage>
        <taxon>Eukaryota</taxon>
        <taxon>Metazoa</taxon>
        <taxon>Ecdysozoa</taxon>
        <taxon>Arthropoda</taxon>
        <taxon>Hexapoda</taxon>
        <taxon>Insecta</taxon>
        <taxon>Pterygota</taxon>
        <taxon>Neoptera</taxon>
        <taxon>Polyneoptera</taxon>
        <taxon>Phasmatodea</taxon>
        <taxon>Timematodea</taxon>
        <taxon>Timematoidea</taxon>
        <taxon>Timematidae</taxon>
        <taxon>Timema</taxon>
    </lineage>
</organism>
<gene>
    <name evidence="1" type="ORF">TPAB3V08_LOCUS6939</name>
</gene>
<dbReference type="EMBL" id="CAJPIN010011098">
    <property type="protein sequence ID" value="CAG2059981.1"/>
    <property type="molecule type" value="Genomic_DNA"/>
</dbReference>
<protein>
    <submittedName>
        <fullName evidence="1">Uncharacterized protein</fullName>
    </submittedName>
</protein>
<dbReference type="Proteomes" id="UP001153148">
    <property type="component" value="Unassembled WGS sequence"/>
</dbReference>
<proteinExistence type="predicted"/>
<sequence length="116" mass="12504">MTRVEGQGHEGVKRGGGLCPAGHISSLGLHPAEVAKSFLVYRALPPNQTVHSISEDRECGSEMCMVRAARQDVDESDDRFQIATLKNLSALSKKLQTSDIEMTCAVSHANGVKNIL</sequence>
<feature type="non-terminal residue" evidence="1">
    <location>
        <position position="116"/>
    </location>
</feature>